<feature type="compositionally biased region" description="Basic and acidic residues" evidence="5">
    <location>
        <begin position="439"/>
        <end position="454"/>
    </location>
</feature>
<feature type="compositionally biased region" description="Pro residues" evidence="5">
    <location>
        <begin position="496"/>
        <end position="505"/>
    </location>
</feature>
<keyword evidence="8" id="KW-1185">Reference proteome</keyword>
<name>A0A165SCJ6_9APHY</name>
<organism evidence="7 8">
    <name type="scientific">Daedalea quercina L-15889</name>
    <dbReference type="NCBI Taxonomy" id="1314783"/>
    <lineage>
        <taxon>Eukaryota</taxon>
        <taxon>Fungi</taxon>
        <taxon>Dikarya</taxon>
        <taxon>Basidiomycota</taxon>
        <taxon>Agaricomycotina</taxon>
        <taxon>Agaricomycetes</taxon>
        <taxon>Polyporales</taxon>
        <taxon>Fomitopsis</taxon>
    </lineage>
</organism>
<keyword evidence="4 6" id="KW-0472">Membrane</keyword>
<feature type="compositionally biased region" description="Polar residues" evidence="5">
    <location>
        <begin position="902"/>
        <end position="912"/>
    </location>
</feature>
<proteinExistence type="predicted"/>
<dbReference type="PANTHER" id="PTHR15549">
    <property type="entry name" value="PAIRED IMMUNOGLOBULIN-LIKE TYPE 2 RECEPTOR"/>
    <property type="match status" value="1"/>
</dbReference>
<dbReference type="STRING" id="1314783.A0A165SCJ6"/>
<feature type="region of interest" description="Disordered" evidence="5">
    <location>
        <begin position="178"/>
        <end position="200"/>
    </location>
</feature>
<feature type="transmembrane region" description="Helical" evidence="6">
    <location>
        <begin position="345"/>
        <end position="370"/>
    </location>
</feature>
<gene>
    <name evidence="7" type="ORF">DAEQUDRAFT_706567</name>
</gene>
<comment type="subcellular location">
    <subcellularLocation>
        <location evidence="1">Membrane</location>
        <topology evidence="1">Single-pass membrane protein</topology>
    </subcellularLocation>
</comment>
<dbReference type="GO" id="GO:0016020">
    <property type="term" value="C:membrane"/>
    <property type="evidence" value="ECO:0007669"/>
    <property type="project" value="UniProtKB-SubCell"/>
</dbReference>
<feature type="region of interest" description="Disordered" evidence="5">
    <location>
        <begin position="642"/>
        <end position="747"/>
    </location>
</feature>
<reference evidence="7 8" key="1">
    <citation type="journal article" date="2016" name="Mol. Biol. Evol.">
        <title>Comparative Genomics of Early-Diverging Mushroom-Forming Fungi Provides Insights into the Origins of Lignocellulose Decay Capabilities.</title>
        <authorList>
            <person name="Nagy L.G."/>
            <person name="Riley R."/>
            <person name="Tritt A."/>
            <person name="Adam C."/>
            <person name="Daum C."/>
            <person name="Floudas D."/>
            <person name="Sun H."/>
            <person name="Yadav J.S."/>
            <person name="Pangilinan J."/>
            <person name="Larsson K.H."/>
            <person name="Matsuura K."/>
            <person name="Barry K."/>
            <person name="Labutti K."/>
            <person name="Kuo R."/>
            <person name="Ohm R.A."/>
            <person name="Bhattacharya S.S."/>
            <person name="Shirouzu T."/>
            <person name="Yoshinaga Y."/>
            <person name="Martin F.M."/>
            <person name="Grigoriev I.V."/>
            <person name="Hibbett D.S."/>
        </authorList>
    </citation>
    <scope>NUCLEOTIDE SEQUENCE [LARGE SCALE GENOMIC DNA]</scope>
    <source>
        <strain evidence="7 8">L-15889</strain>
    </source>
</reference>
<dbReference type="InterPro" id="IPR051694">
    <property type="entry name" value="Immunoregulatory_rcpt-like"/>
</dbReference>
<evidence type="ECO:0000256" key="5">
    <source>
        <dbReference type="SAM" id="MobiDB-lite"/>
    </source>
</evidence>
<evidence type="ECO:0000313" key="8">
    <source>
        <dbReference type="Proteomes" id="UP000076727"/>
    </source>
</evidence>
<feature type="compositionally biased region" description="Low complexity" evidence="5">
    <location>
        <begin position="642"/>
        <end position="670"/>
    </location>
</feature>
<accession>A0A165SCJ6</accession>
<dbReference type="GO" id="GO:0071944">
    <property type="term" value="C:cell periphery"/>
    <property type="evidence" value="ECO:0007669"/>
    <property type="project" value="UniProtKB-ARBA"/>
</dbReference>
<dbReference type="OrthoDB" id="2576334at2759"/>
<feature type="compositionally biased region" description="Polar residues" evidence="5">
    <location>
        <begin position="842"/>
        <end position="856"/>
    </location>
</feature>
<evidence type="ECO:0000256" key="1">
    <source>
        <dbReference type="ARBA" id="ARBA00004167"/>
    </source>
</evidence>
<evidence type="ECO:0000256" key="3">
    <source>
        <dbReference type="ARBA" id="ARBA00022989"/>
    </source>
</evidence>
<feature type="region of interest" description="Disordered" evidence="5">
    <location>
        <begin position="416"/>
        <end position="477"/>
    </location>
</feature>
<feature type="region of interest" description="Disordered" evidence="5">
    <location>
        <begin position="838"/>
        <end position="922"/>
    </location>
</feature>
<feature type="compositionally biased region" description="Polar residues" evidence="5">
    <location>
        <begin position="706"/>
        <end position="718"/>
    </location>
</feature>
<evidence type="ECO:0000256" key="6">
    <source>
        <dbReference type="SAM" id="Phobius"/>
    </source>
</evidence>
<feature type="compositionally biased region" description="Polar residues" evidence="5">
    <location>
        <begin position="802"/>
        <end position="822"/>
    </location>
</feature>
<dbReference type="Gene3D" id="2.60.120.260">
    <property type="entry name" value="Galactose-binding domain-like"/>
    <property type="match status" value="2"/>
</dbReference>
<protein>
    <submittedName>
        <fullName evidence="7">Uncharacterized protein</fullName>
    </submittedName>
</protein>
<evidence type="ECO:0000256" key="4">
    <source>
        <dbReference type="ARBA" id="ARBA00023136"/>
    </source>
</evidence>
<dbReference type="Proteomes" id="UP000076727">
    <property type="component" value="Unassembled WGS sequence"/>
</dbReference>
<keyword evidence="3 6" id="KW-1133">Transmembrane helix</keyword>
<sequence length="922" mass="97076">MADTLVSIAVDDNSPTIAYAPFGDTFGAPNLTAGWNPYYTGSGFSTGSNSSSSSVVSNLGNGTSLRLTACDGAQVAIQWNGTAINVFGTITTSSSSALTYSVSLDGNATTNYYSRISSPASVNTAANDVLASFSNLSDGLHEIVLTVHNAGQSNDTDDTDLDAVVAFDSFELFMDGDGPPNASSSPTSVSEAPTTTSIPDGAVSYRGQWSFTAGLLPDLPGAAFHTSTNVGDSARVDFNGTAVSLSGLTSPSSGTYNVTLDDYLYPTLSARASFTAASPVVLFYVADLDPKVPHSLEVVNAGADGGGNDLTADLIVLAGGINVTMAGNTTEPGTSTGSRHLSRGAVAAIAVGVVLGVLLILALVLVMLYWRRRRARRKESFLVNPRVSYWQRNWPRWFSRTGSTAPQDTAFVREKDTRWRESMPPSHGPGILQIGRPIMPREKEEEVGHGDYHGASDVGTQGHSAQRPRHVSQNSDGSFSIELPELSAVPLRNPTNPFPYTPEPPSLGSQASAIPYHLSSTTPPDTLTRLRPPSSPRSARPRGPREMHGRDGSRGSRGILLSQMFTPTSDPDVGENVTPLRVEFAAQSQPRPERRTERYLSAGGISLPQSLKQALARGSVDGANAEAGPSRPSTLLSFLEFSSSSSGSTSRSRSLRQSSSSQSKRSTRSSARSRRESSQQNAPPLPADRRGSMALSMTMAGGPTESRPSLTPDISLQTVPLPPPLVMPSDQPQTTADTALGSGDPLGQLPSPSDSIPMTISDIHFRHSIQSSVSPISESRRTSAFRLSGSHRPPHPPLPGSEPQSTVVSPTRPTHAHSSSQGAMPRPYIMQKLMGLPVATPGSASTTPMGSPTVSSMPRPDIPERSRSATAAVSRPRTAEEPLARTGSHPSTSEQRGGAGATLSSTNLSFGSRSAFGFLGRR</sequence>
<dbReference type="AlphaFoldDB" id="A0A165SCJ6"/>
<evidence type="ECO:0000256" key="2">
    <source>
        <dbReference type="ARBA" id="ARBA00022692"/>
    </source>
</evidence>
<feature type="region of interest" description="Disordered" evidence="5">
    <location>
        <begin position="771"/>
        <end position="824"/>
    </location>
</feature>
<feature type="compositionally biased region" description="Low complexity" evidence="5">
    <location>
        <begin position="518"/>
        <end position="538"/>
    </location>
</feature>
<feature type="compositionally biased region" description="Basic and acidic residues" evidence="5">
    <location>
        <begin position="543"/>
        <end position="554"/>
    </location>
</feature>
<dbReference type="EMBL" id="KV429044">
    <property type="protein sequence ID" value="KZT71800.1"/>
    <property type="molecule type" value="Genomic_DNA"/>
</dbReference>
<evidence type="ECO:0000313" key="7">
    <source>
        <dbReference type="EMBL" id="KZT71800.1"/>
    </source>
</evidence>
<feature type="region of interest" description="Disordered" evidence="5">
    <location>
        <begin position="490"/>
        <end position="558"/>
    </location>
</feature>
<feature type="compositionally biased region" description="Polar residues" evidence="5">
    <location>
        <begin position="181"/>
        <end position="198"/>
    </location>
</feature>
<keyword evidence="2 6" id="KW-0812">Transmembrane</keyword>
<dbReference type="PANTHER" id="PTHR15549:SF30">
    <property type="entry name" value="MID2 DOMAIN-CONTAINING PROTEIN"/>
    <property type="match status" value="1"/>
</dbReference>